<dbReference type="Proteomes" id="UP000077465">
    <property type="component" value="Chromosome"/>
</dbReference>
<dbReference type="Gene3D" id="3.90.75.20">
    <property type="match status" value="1"/>
</dbReference>
<dbReference type="InterPro" id="IPR003615">
    <property type="entry name" value="HNH_nuc"/>
</dbReference>
<evidence type="ECO:0000313" key="3">
    <source>
        <dbReference type="Proteomes" id="UP000077465"/>
    </source>
</evidence>
<dbReference type="AlphaFoldDB" id="A0AAC8PVN1"/>
<sequence length="168" mass="20004">MSITQTKLKEYLNYNPITGNLTWRKRPSKNIHLHARAGTLDKNGYRYISLLGKRYPEHRLIWCLVHGQFPDGDIDHINQIRDDNRLENLRVVSKAENARNRTRKNSRLDEVGIWWCKTRKRYVAEITKNGKKVYQKSFKDIDEAIKQRKLKSIELGFHENHGQTRTKY</sequence>
<dbReference type="Pfam" id="PF13392">
    <property type="entry name" value="HNH_3"/>
    <property type="match status" value="1"/>
</dbReference>
<proteinExistence type="predicted"/>
<dbReference type="EMBL" id="CP011376">
    <property type="protein sequence ID" value="AKG07823.1"/>
    <property type="molecule type" value="Genomic_DNA"/>
</dbReference>
<evidence type="ECO:0000313" key="2">
    <source>
        <dbReference type="EMBL" id="AKG07823.1"/>
    </source>
</evidence>
<protein>
    <submittedName>
        <fullName evidence="2">Endonuclease</fullName>
    </submittedName>
</protein>
<keyword evidence="2" id="KW-0255">Endonuclease</keyword>
<accession>A0AAC8PVN1</accession>
<dbReference type="InterPro" id="IPR044925">
    <property type="entry name" value="His-Me_finger_sf"/>
</dbReference>
<gene>
    <name evidence="2" type="ORF">AAX06_06255</name>
</gene>
<name>A0AAC8PVN1_9GAMM</name>
<keyword evidence="2" id="KW-0540">Nuclease</keyword>
<dbReference type="GO" id="GO:0004519">
    <property type="term" value="F:endonuclease activity"/>
    <property type="evidence" value="ECO:0007669"/>
    <property type="project" value="UniProtKB-KW"/>
</dbReference>
<reference evidence="2 3" key="1">
    <citation type="submission" date="2015-05" db="EMBL/GenBank/DDBJ databases">
        <authorList>
            <person name="Dickey A."/>
            <person name="Clawson M."/>
            <person name="Bono J."/>
            <person name="Loy J.D."/>
        </authorList>
    </citation>
    <scope>NUCLEOTIDE SEQUENCE [LARGE SCALE GENOMIC DNA]</scope>
    <source>
        <strain evidence="2 3">22581</strain>
    </source>
</reference>
<evidence type="ECO:0000259" key="1">
    <source>
        <dbReference type="Pfam" id="PF13392"/>
    </source>
</evidence>
<dbReference type="RefSeq" id="WP_046699283.1">
    <property type="nucleotide sequence ID" value="NZ_CP011376.1"/>
</dbReference>
<keyword evidence="2" id="KW-0378">Hydrolase</keyword>
<dbReference type="SUPFAM" id="SSF54060">
    <property type="entry name" value="His-Me finger endonucleases"/>
    <property type="match status" value="1"/>
</dbReference>
<organism evidence="2 3">
    <name type="scientific">Moraxella bovoculi</name>
    <dbReference type="NCBI Taxonomy" id="386891"/>
    <lineage>
        <taxon>Bacteria</taxon>
        <taxon>Pseudomonadati</taxon>
        <taxon>Pseudomonadota</taxon>
        <taxon>Gammaproteobacteria</taxon>
        <taxon>Moraxellales</taxon>
        <taxon>Moraxellaceae</taxon>
        <taxon>Moraxella</taxon>
    </lineage>
</organism>
<feature type="domain" description="HNH nuclease" evidence="1">
    <location>
        <begin position="58"/>
        <end position="99"/>
    </location>
</feature>